<accession>A0ABT4IKZ7</accession>
<organism evidence="2 3">
    <name type="scientific">Methanocorpusculum vombati</name>
    <dbReference type="NCBI Taxonomy" id="3002864"/>
    <lineage>
        <taxon>Archaea</taxon>
        <taxon>Methanobacteriati</taxon>
        <taxon>Methanobacteriota</taxon>
        <taxon>Stenosarchaea group</taxon>
        <taxon>Methanomicrobia</taxon>
        <taxon>Methanomicrobiales</taxon>
        <taxon>Methanocorpusculaceae</taxon>
        <taxon>Methanocorpusculum</taxon>
    </lineage>
</organism>
<reference evidence="2" key="1">
    <citation type="submission" date="2022-12" db="EMBL/GenBank/DDBJ databases">
        <title>Isolation and characterisation of novel Methanocorpusculum spp. from native Australian herbivores indicates the genus is ancestrally host-associated.</title>
        <authorList>
            <person name="Volmer J.G."/>
            <person name="Soo R.M."/>
            <person name="Evans P.N."/>
            <person name="Hoedt E.C."/>
            <person name="Astorga Alsina A.L."/>
            <person name="Woodcroft B.J."/>
            <person name="Tyson G.W."/>
            <person name="Hugenholtz P."/>
            <person name="Morrison M."/>
        </authorList>
    </citation>
    <scope>NUCLEOTIDE SEQUENCE</scope>
    <source>
        <strain evidence="2">CW153</strain>
    </source>
</reference>
<protein>
    <submittedName>
        <fullName evidence="2">FRG domain-containing protein</fullName>
    </submittedName>
</protein>
<evidence type="ECO:0000313" key="3">
    <source>
        <dbReference type="Proteomes" id="UP001141336"/>
    </source>
</evidence>
<dbReference type="Pfam" id="PF08867">
    <property type="entry name" value="FRG"/>
    <property type="match status" value="1"/>
</dbReference>
<proteinExistence type="predicted"/>
<name>A0ABT4IKZ7_9EURY</name>
<feature type="domain" description="FRG" evidence="1">
    <location>
        <begin position="55"/>
        <end position="155"/>
    </location>
</feature>
<dbReference type="Proteomes" id="UP001141336">
    <property type="component" value="Unassembled WGS sequence"/>
</dbReference>
<evidence type="ECO:0000259" key="1">
    <source>
        <dbReference type="SMART" id="SM00901"/>
    </source>
</evidence>
<dbReference type="EMBL" id="JAPTGC010000004">
    <property type="protein sequence ID" value="MCZ0862412.1"/>
    <property type="molecule type" value="Genomic_DNA"/>
</dbReference>
<comment type="caution">
    <text evidence="2">The sequence shown here is derived from an EMBL/GenBank/DDBJ whole genome shotgun (WGS) entry which is preliminary data.</text>
</comment>
<dbReference type="SMART" id="SM00901">
    <property type="entry name" value="FRG"/>
    <property type="match status" value="1"/>
</dbReference>
<evidence type="ECO:0000313" key="2">
    <source>
        <dbReference type="EMBL" id="MCZ0862412.1"/>
    </source>
</evidence>
<keyword evidence="3" id="KW-1185">Reference proteome</keyword>
<dbReference type="InterPro" id="IPR014966">
    <property type="entry name" value="FRG-dom"/>
</dbReference>
<gene>
    <name evidence="2" type="ORF">O0S09_03970</name>
</gene>
<sequence length="458" mass="53087">MSQGKKIIVIETLTNYLQEISKMREKIFDDIDESSTLKDTQNFSKKDVKTPFEDDRQRFFFRGQENISWDIRPSIFRNGLLPSESQMITMAYSRNPAEFREYRTSFERLTKLQHYGLSTRLLDVTLNPMVALYFACQSHENIIRMPRSDKEKTIYEMTPCDGIVYSHRDYGHGFDSSEVKILSSIAEMDFDKNLTIKECLTKLVENTVVTPSDAKYYEKNEYELFIRVLQGNYFVISNFSNQRLIRQNGAFLLPGSINIHGEGDIGKRILQKAESNLRDEFTSLTFQIPADSKERILQELDLYGINESSLFPELEHQMKYISSQYQKPSIGMGETFSKICLANVTKQDEIDNSLEDAVHYCNPFDIDAETVIHNILKEWLPDGSLEPDVYLIFEKNMVVDWYKKESVISTIRSEIAHYLISSGKTDKNGSRGWSNIIMNKVIEDLKKSECAEQNMDTK</sequence>